<dbReference type="InterPro" id="IPR015927">
    <property type="entry name" value="Peptidase_S24_S26A/B/C"/>
</dbReference>
<dbReference type="AlphaFoldDB" id="A0AA46DXS8"/>
<evidence type="ECO:0000256" key="2">
    <source>
        <dbReference type="ARBA" id="ARBA00023125"/>
    </source>
</evidence>
<dbReference type="Pfam" id="PF01381">
    <property type="entry name" value="HTH_3"/>
    <property type="match status" value="1"/>
</dbReference>
<dbReference type="InterPro" id="IPR010982">
    <property type="entry name" value="Lambda_DNA-bd_dom_sf"/>
</dbReference>
<dbReference type="SUPFAM" id="SSF51306">
    <property type="entry name" value="LexA/Signal peptidase"/>
    <property type="match status" value="1"/>
</dbReference>
<accession>A0AA46DXS8</accession>
<evidence type="ECO:0000259" key="4">
    <source>
        <dbReference type="PROSITE" id="PS50943"/>
    </source>
</evidence>
<protein>
    <submittedName>
        <fullName evidence="5">Helix-turn-helix protein</fullName>
    </submittedName>
</protein>
<dbReference type="CDD" id="cd00093">
    <property type="entry name" value="HTH_XRE"/>
    <property type="match status" value="1"/>
</dbReference>
<proteinExistence type="predicted"/>
<dbReference type="PANTHER" id="PTHR40661">
    <property type="match status" value="1"/>
</dbReference>
<dbReference type="Pfam" id="PF00717">
    <property type="entry name" value="Peptidase_S24"/>
    <property type="match status" value="1"/>
</dbReference>
<comment type="caution">
    <text evidence="5">The sequence shown here is derived from an EMBL/GenBank/DDBJ whole genome shotgun (WGS) entry which is preliminary data.</text>
</comment>
<dbReference type="SUPFAM" id="SSF47413">
    <property type="entry name" value="lambda repressor-like DNA-binding domains"/>
    <property type="match status" value="1"/>
</dbReference>
<dbReference type="InterPro" id="IPR039418">
    <property type="entry name" value="LexA-like"/>
</dbReference>
<gene>
    <name evidence="5" type="ORF">EV215_1444</name>
</gene>
<dbReference type="Gene3D" id="1.10.260.40">
    <property type="entry name" value="lambda repressor-like DNA-binding domains"/>
    <property type="match status" value="1"/>
</dbReference>
<dbReference type="Proteomes" id="UP000294678">
    <property type="component" value="Unassembled WGS sequence"/>
</dbReference>
<dbReference type="PANTHER" id="PTHR40661:SF1">
    <property type="entry name" value="HTH CRO_C1-TYPE DOMAIN-CONTAINING PROTEIN"/>
    <property type="match status" value="1"/>
</dbReference>
<sequence length="241" mass="27823">MNTHGEYFKKLRIDSELTLTELSKNTGVSKSYLHDIENNKIVPSDKILNKLLNYYDLKKEDESKLRRILAFAKTPNIVLEEMKTLKKEINRKNSIIEKLKKVENVEQNISFIQDNDYKEIPVYSYVRAGYNEIENYPEPEESIKIPLIGARADIVGVKVKGDSMEPKFHEGDIVLIKVGIMPENREIGVFIVENKTVIKVYNRDKTGRVILTSLNINHEPIIIDKNIEFSIVGKFWKAIVS</sequence>
<dbReference type="InterPro" id="IPR001387">
    <property type="entry name" value="Cro/C1-type_HTH"/>
</dbReference>
<dbReference type="GO" id="GO:0003677">
    <property type="term" value="F:DNA binding"/>
    <property type="evidence" value="ECO:0007669"/>
    <property type="project" value="UniProtKB-KW"/>
</dbReference>
<reference evidence="5 6" key="1">
    <citation type="submission" date="2019-03" db="EMBL/GenBank/DDBJ databases">
        <title>Genomic Encyclopedia of Type Strains, Phase IV (KMG-IV): sequencing the most valuable type-strain genomes for metagenomic binning, comparative biology and taxonomic classification.</title>
        <authorList>
            <person name="Goeker M."/>
        </authorList>
    </citation>
    <scope>NUCLEOTIDE SEQUENCE [LARGE SCALE GENOMIC DNA]</scope>
    <source>
        <strain evidence="5 6">DSM 100055</strain>
    </source>
</reference>
<evidence type="ECO:0000313" key="5">
    <source>
        <dbReference type="EMBL" id="TDT69102.1"/>
    </source>
</evidence>
<dbReference type="PROSITE" id="PS50943">
    <property type="entry name" value="HTH_CROC1"/>
    <property type="match status" value="1"/>
</dbReference>
<dbReference type="EMBL" id="SOBG01000006">
    <property type="protein sequence ID" value="TDT69102.1"/>
    <property type="molecule type" value="Genomic_DNA"/>
</dbReference>
<name>A0AA46DXS8_9FUSO</name>
<dbReference type="RefSeq" id="WP_134113315.1">
    <property type="nucleotide sequence ID" value="NZ_SOBG01000006.1"/>
</dbReference>
<feature type="domain" description="HTH cro/C1-type" evidence="4">
    <location>
        <begin position="8"/>
        <end position="63"/>
    </location>
</feature>
<dbReference type="Gene3D" id="2.10.109.10">
    <property type="entry name" value="Umud Fragment, subunit A"/>
    <property type="match status" value="1"/>
</dbReference>
<keyword evidence="1" id="KW-0805">Transcription regulation</keyword>
<keyword evidence="6" id="KW-1185">Reference proteome</keyword>
<keyword evidence="3" id="KW-0804">Transcription</keyword>
<dbReference type="SMART" id="SM00530">
    <property type="entry name" value="HTH_XRE"/>
    <property type="match status" value="1"/>
</dbReference>
<evidence type="ECO:0000313" key="6">
    <source>
        <dbReference type="Proteomes" id="UP000294678"/>
    </source>
</evidence>
<dbReference type="CDD" id="cd06529">
    <property type="entry name" value="S24_LexA-like"/>
    <property type="match status" value="1"/>
</dbReference>
<dbReference type="InterPro" id="IPR036286">
    <property type="entry name" value="LexA/Signal_pep-like_sf"/>
</dbReference>
<evidence type="ECO:0000256" key="3">
    <source>
        <dbReference type="ARBA" id="ARBA00023163"/>
    </source>
</evidence>
<keyword evidence="2" id="KW-0238">DNA-binding</keyword>
<organism evidence="5 6">
    <name type="scientific">Hypnocyclicus thermotrophus</name>
    <dbReference type="NCBI Taxonomy" id="1627895"/>
    <lineage>
        <taxon>Bacteria</taxon>
        <taxon>Fusobacteriati</taxon>
        <taxon>Fusobacteriota</taxon>
        <taxon>Fusobacteriia</taxon>
        <taxon>Fusobacteriales</taxon>
        <taxon>Fusobacteriaceae</taxon>
        <taxon>Hypnocyclicus</taxon>
    </lineage>
</organism>
<evidence type="ECO:0000256" key="1">
    <source>
        <dbReference type="ARBA" id="ARBA00023015"/>
    </source>
</evidence>